<evidence type="ECO:0000313" key="1">
    <source>
        <dbReference type="EMBL" id="SVB67199.1"/>
    </source>
</evidence>
<organism evidence="1">
    <name type="scientific">marine metagenome</name>
    <dbReference type="NCBI Taxonomy" id="408172"/>
    <lineage>
        <taxon>unclassified sequences</taxon>
        <taxon>metagenomes</taxon>
        <taxon>ecological metagenomes</taxon>
    </lineage>
</organism>
<dbReference type="EMBL" id="UINC01052174">
    <property type="protein sequence ID" value="SVB67199.1"/>
    <property type="molecule type" value="Genomic_DNA"/>
</dbReference>
<feature type="non-terminal residue" evidence="1">
    <location>
        <position position="1"/>
    </location>
</feature>
<protein>
    <submittedName>
        <fullName evidence="1">Uncharacterized protein</fullName>
    </submittedName>
</protein>
<dbReference type="Pfam" id="PF14099">
    <property type="entry name" value="Polysacc_lyase"/>
    <property type="match status" value="1"/>
</dbReference>
<accession>A0A382FX54</accession>
<gene>
    <name evidence="1" type="ORF">METZ01_LOCUS220053</name>
</gene>
<dbReference type="InterPro" id="IPR025975">
    <property type="entry name" value="Polysacc_lyase"/>
</dbReference>
<dbReference type="Gene3D" id="2.60.120.200">
    <property type="match status" value="1"/>
</dbReference>
<proteinExistence type="predicted"/>
<reference evidence="1" key="1">
    <citation type="submission" date="2018-05" db="EMBL/GenBank/DDBJ databases">
        <authorList>
            <person name="Lanie J.A."/>
            <person name="Ng W.-L."/>
            <person name="Kazmierczak K.M."/>
            <person name="Andrzejewski T.M."/>
            <person name="Davidsen T.M."/>
            <person name="Wayne K.J."/>
            <person name="Tettelin H."/>
            <person name="Glass J.I."/>
            <person name="Rusch D."/>
            <person name="Podicherti R."/>
            <person name="Tsui H.-C.T."/>
            <person name="Winkler M.E."/>
        </authorList>
    </citation>
    <scope>NUCLEOTIDE SEQUENCE</scope>
</reference>
<name>A0A382FX54_9ZZZZ</name>
<dbReference type="AlphaFoldDB" id="A0A382FX54"/>
<sequence length="143" mass="16807">HHTQKYNVKGCHSCCNFWLADTIYKGEHKYTWQSKSASNVDPVVIGKIEDLKGKWTHIKLHVLWKKDGTGRFIIYKNKEVIADLKDIKTLADTCNSGYLKLGIYRHNTIGYWNSDWESLPDQTVYYDNIVFRKPKKDEKIKNK</sequence>